<dbReference type="EMBL" id="JAEAOA010000907">
    <property type="protein sequence ID" value="KAK3580370.1"/>
    <property type="molecule type" value="Genomic_DNA"/>
</dbReference>
<name>A0AAE0RVN2_9BIVA</name>
<protein>
    <submittedName>
        <fullName evidence="2">Uncharacterized protein</fullName>
    </submittedName>
</protein>
<dbReference type="Proteomes" id="UP001195483">
    <property type="component" value="Unassembled WGS sequence"/>
</dbReference>
<feature type="chain" id="PRO_5042164827" evidence="1">
    <location>
        <begin position="17"/>
        <end position="116"/>
    </location>
</feature>
<accession>A0AAE0RVN2</accession>
<organism evidence="2 3">
    <name type="scientific">Potamilus streckersoni</name>
    <dbReference type="NCBI Taxonomy" id="2493646"/>
    <lineage>
        <taxon>Eukaryota</taxon>
        <taxon>Metazoa</taxon>
        <taxon>Spiralia</taxon>
        <taxon>Lophotrochozoa</taxon>
        <taxon>Mollusca</taxon>
        <taxon>Bivalvia</taxon>
        <taxon>Autobranchia</taxon>
        <taxon>Heteroconchia</taxon>
        <taxon>Palaeoheterodonta</taxon>
        <taxon>Unionida</taxon>
        <taxon>Unionoidea</taxon>
        <taxon>Unionidae</taxon>
        <taxon>Ambleminae</taxon>
        <taxon>Lampsilini</taxon>
        <taxon>Potamilus</taxon>
    </lineage>
</organism>
<reference evidence="2" key="2">
    <citation type="journal article" date="2021" name="Genome Biol. Evol.">
        <title>Developing a high-quality reference genome for a parasitic bivalve with doubly uniparental inheritance (Bivalvia: Unionida).</title>
        <authorList>
            <person name="Smith C.H."/>
        </authorList>
    </citation>
    <scope>NUCLEOTIDE SEQUENCE</scope>
    <source>
        <strain evidence="2">CHS0354</strain>
        <tissue evidence="2">Mantle</tissue>
    </source>
</reference>
<dbReference type="AlphaFoldDB" id="A0AAE0RVN2"/>
<evidence type="ECO:0000313" key="2">
    <source>
        <dbReference type="EMBL" id="KAK3580370.1"/>
    </source>
</evidence>
<sequence>MKFVVVLAALITISYGQTHAPHTGSTHEPSVHQSFSFSYDYHTQKMVVVNHQNCYIFSLTDQEKLDVHTNTGMTTLELKLLPLVHSGTKTEVQKSSLSASIVHACGQNTKHYFTMD</sequence>
<reference evidence="2" key="1">
    <citation type="journal article" date="2021" name="Genome Biol. Evol.">
        <title>A High-Quality Reference Genome for a Parasitic Bivalve with Doubly Uniparental Inheritance (Bivalvia: Unionida).</title>
        <authorList>
            <person name="Smith C.H."/>
        </authorList>
    </citation>
    <scope>NUCLEOTIDE SEQUENCE</scope>
    <source>
        <strain evidence="2">CHS0354</strain>
    </source>
</reference>
<feature type="signal peptide" evidence="1">
    <location>
        <begin position="1"/>
        <end position="16"/>
    </location>
</feature>
<reference evidence="2" key="3">
    <citation type="submission" date="2023-05" db="EMBL/GenBank/DDBJ databases">
        <authorList>
            <person name="Smith C.H."/>
        </authorList>
    </citation>
    <scope>NUCLEOTIDE SEQUENCE</scope>
    <source>
        <strain evidence="2">CHS0354</strain>
        <tissue evidence="2">Mantle</tissue>
    </source>
</reference>
<keyword evidence="1" id="KW-0732">Signal</keyword>
<evidence type="ECO:0000256" key="1">
    <source>
        <dbReference type="SAM" id="SignalP"/>
    </source>
</evidence>
<comment type="caution">
    <text evidence="2">The sequence shown here is derived from an EMBL/GenBank/DDBJ whole genome shotgun (WGS) entry which is preliminary data.</text>
</comment>
<gene>
    <name evidence="2" type="ORF">CHS0354_014848</name>
</gene>
<proteinExistence type="predicted"/>
<keyword evidence="3" id="KW-1185">Reference proteome</keyword>
<evidence type="ECO:0000313" key="3">
    <source>
        <dbReference type="Proteomes" id="UP001195483"/>
    </source>
</evidence>